<dbReference type="Gene3D" id="3.30.70.270">
    <property type="match status" value="1"/>
</dbReference>
<keyword evidence="4" id="KW-1133">Transmembrane helix</keyword>
<feature type="transmembrane region" description="Helical" evidence="4">
    <location>
        <begin position="340"/>
        <end position="365"/>
    </location>
</feature>
<protein>
    <recommendedName>
        <fullName evidence="2">diguanylate cyclase</fullName>
        <ecNumber evidence="2">2.7.7.65</ecNumber>
    </recommendedName>
</protein>
<comment type="cofactor">
    <cofactor evidence="1">
        <name>Mg(2+)</name>
        <dbReference type="ChEBI" id="CHEBI:18420"/>
    </cofactor>
</comment>
<evidence type="ECO:0000256" key="4">
    <source>
        <dbReference type="SAM" id="Phobius"/>
    </source>
</evidence>
<keyword evidence="8" id="KW-1185">Reference proteome</keyword>
<dbReference type="InterPro" id="IPR050469">
    <property type="entry name" value="Diguanylate_Cyclase"/>
</dbReference>
<feature type="transmembrane region" description="Helical" evidence="4">
    <location>
        <begin position="313"/>
        <end position="333"/>
    </location>
</feature>
<dbReference type="EMBL" id="CP060820">
    <property type="protein sequence ID" value="QNP40469.1"/>
    <property type="molecule type" value="Genomic_DNA"/>
</dbReference>
<dbReference type="RefSeq" id="WP_187711910.1">
    <property type="nucleotide sequence ID" value="NZ_CP060820.1"/>
</dbReference>
<sequence length="608" mass="67731">MGIARSLLGACLGWLLLLTALPARAADTVVLTDATPAVPLSSHVLYYHDAAAKDSLRDSAHKLANNRFARLPDESAAFGFQTGAYWFHVRLLNRSEREQRWLLVQQYALSDNIDVYANYADGRTQHWRGGDALPFADGRSISYRHPNFLIDLPREQPVDVFVRVQSQSSMQVPLKLYTQAAFTEMSRDAQLGMGVYYGILLALFFYNMVLWLTLRDASYFWYLLHICAFGLVLFTLNGLGFEYLWPNSTWLADKSVPLSICLSQVGMQQFTRTFLGLRERWRLGDRISLGIIAFYVLLGLAATQLPYHVTTPIASATVFLSISWVAALGLVITRRGYKPAVIFLLAWAMFLLGTGMFAAVAFGLVPKVFLTEYGKEIGSAMEMLLLSIGLGYRYSALRSENERIIRDSRDQLEQKVAQRTSELSNALNQLADAHGRLRESSQRDSLTGLHNRSFFHEGMEGLLSQARSGRHLSLLMIDLDHFKQINDRHGHLVGDACLRWAAGVIGQTLRQHNALLARFGGEEFVVALPGTDLEGATHVAEELRARLRAEPFRCEGATIQVTASFGVHSVDTRSKAGAETALQRADEALYRAKADGRDCVRTSAVMAA</sequence>
<comment type="catalytic activity">
    <reaction evidence="3">
        <text>2 GTP = 3',3'-c-di-GMP + 2 diphosphate</text>
        <dbReference type="Rhea" id="RHEA:24898"/>
        <dbReference type="ChEBI" id="CHEBI:33019"/>
        <dbReference type="ChEBI" id="CHEBI:37565"/>
        <dbReference type="ChEBI" id="CHEBI:58805"/>
        <dbReference type="EC" id="2.7.7.65"/>
    </reaction>
</comment>
<evidence type="ECO:0000313" key="8">
    <source>
        <dbReference type="Proteomes" id="UP000516018"/>
    </source>
</evidence>
<evidence type="ECO:0000256" key="5">
    <source>
        <dbReference type="SAM" id="SignalP"/>
    </source>
</evidence>
<dbReference type="KEGG" id="lsx:H8B22_13505"/>
<dbReference type="PANTHER" id="PTHR45138">
    <property type="entry name" value="REGULATORY COMPONENTS OF SENSORY TRANSDUCTION SYSTEM"/>
    <property type="match status" value="1"/>
</dbReference>
<dbReference type="SMART" id="SM00267">
    <property type="entry name" value="GGDEF"/>
    <property type="match status" value="1"/>
</dbReference>
<evidence type="ECO:0000313" key="7">
    <source>
        <dbReference type="EMBL" id="QNP40469.1"/>
    </source>
</evidence>
<evidence type="ECO:0000256" key="3">
    <source>
        <dbReference type="ARBA" id="ARBA00034247"/>
    </source>
</evidence>
<evidence type="ECO:0000256" key="2">
    <source>
        <dbReference type="ARBA" id="ARBA00012528"/>
    </source>
</evidence>
<dbReference type="InterPro" id="IPR011622">
    <property type="entry name" value="7TMR_DISM_rcpt_extracell_dom2"/>
</dbReference>
<dbReference type="EC" id="2.7.7.65" evidence="2"/>
<keyword evidence="4" id="KW-0812">Transmembrane</keyword>
<feature type="transmembrane region" description="Helical" evidence="4">
    <location>
        <begin position="219"/>
        <end position="236"/>
    </location>
</feature>
<name>A0A7H0FWQ3_9GAMM</name>
<keyword evidence="4" id="KW-0472">Membrane</keyword>
<evidence type="ECO:0000256" key="1">
    <source>
        <dbReference type="ARBA" id="ARBA00001946"/>
    </source>
</evidence>
<dbReference type="PANTHER" id="PTHR45138:SF9">
    <property type="entry name" value="DIGUANYLATE CYCLASE DGCM-RELATED"/>
    <property type="match status" value="1"/>
</dbReference>
<gene>
    <name evidence="7" type="ORF">H8B22_13505</name>
</gene>
<feature type="signal peptide" evidence="5">
    <location>
        <begin position="1"/>
        <end position="25"/>
    </location>
</feature>
<dbReference type="Proteomes" id="UP000516018">
    <property type="component" value="Chromosome"/>
</dbReference>
<feature type="transmembrane region" description="Helical" evidence="4">
    <location>
        <begin position="377"/>
        <end position="396"/>
    </location>
</feature>
<dbReference type="InterPro" id="IPR029787">
    <property type="entry name" value="Nucleotide_cyclase"/>
</dbReference>
<dbReference type="Pfam" id="PF07695">
    <property type="entry name" value="7TMR-DISM_7TM"/>
    <property type="match status" value="1"/>
</dbReference>
<dbReference type="PROSITE" id="PS50887">
    <property type="entry name" value="GGDEF"/>
    <property type="match status" value="1"/>
</dbReference>
<feature type="transmembrane region" description="Helical" evidence="4">
    <location>
        <begin position="287"/>
        <end position="307"/>
    </location>
</feature>
<feature type="chain" id="PRO_5028885058" description="diguanylate cyclase" evidence="5">
    <location>
        <begin position="26"/>
        <end position="608"/>
    </location>
</feature>
<dbReference type="Pfam" id="PF07696">
    <property type="entry name" value="7TMR-DISMED2"/>
    <property type="match status" value="1"/>
</dbReference>
<feature type="domain" description="GGDEF" evidence="6">
    <location>
        <begin position="470"/>
        <end position="605"/>
    </location>
</feature>
<evidence type="ECO:0000259" key="6">
    <source>
        <dbReference type="PROSITE" id="PS50887"/>
    </source>
</evidence>
<dbReference type="Pfam" id="PF00990">
    <property type="entry name" value="GGDEF"/>
    <property type="match status" value="1"/>
</dbReference>
<dbReference type="GO" id="GO:0052621">
    <property type="term" value="F:diguanylate cyclase activity"/>
    <property type="evidence" value="ECO:0007669"/>
    <property type="project" value="UniProtKB-EC"/>
</dbReference>
<dbReference type="InterPro" id="IPR011623">
    <property type="entry name" value="7TMR_DISM_rcpt_extracell_dom1"/>
</dbReference>
<dbReference type="CDD" id="cd01949">
    <property type="entry name" value="GGDEF"/>
    <property type="match status" value="1"/>
</dbReference>
<dbReference type="InterPro" id="IPR000160">
    <property type="entry name" value="GGDEF_dom"/>
</dbReference>
<dbReference type="SUPFAM" id="SSF55073">
    <property type="entry name" value="Nucleotide cyclase"/>
    <property type="match status" value="1"/>
</dbReference>
<dbReference type="NCBIfam" id="TIGR00254">
    <property type="entry name" value="GGDEF"/>
    <property type="match status" value="1"/>
</dbReference>
<keyword evidence="5" id="KW-0732">Signal</keyword>
<proteinExistence type="predicted"/>
<accession>A0A7H0FWQ3</accession>
<dbReference type="AlphaFoldDB" id="A0A7H0FWQ3"/>
<dbReference type="FunFam" id="3.30.70.270:FF:000001">
    <property type="entry name" value="Diguanylate cyclase domain protein"/>
    <property type="match status" value="1"/>
</dbReference>
<organism evidence="7 8">
    <name type="scientific">Agrilutibacter terrestris</name>
    <dbReference type="NCBI Taxonomy" id="2865112"/>
    <lineage>
        <taxon>Bacteria</taxon>
        <taxon>Pseudomonadati</taxon>
        <taxon>Pseudomonadota</taxon>
        <taxon>Gammaproteobacteria</taxon>
        <taxon>Lysobacterales</taxon>
        <taxon>Lysobacteraceae</taxon>
        <taxon>Agrilutibacter</taxon>
    </lineage>
</organism>
<dbReference type="InterPro" id="IPR043128">
    <property type="entry name" value="Rev_trsase/Diguanyl_cyclase"/>
</dbReference>
<feature type="transmembrane region" description="Helical" evidence="4">
    <location>
        <begin position="194"/>
        <end position="212"/>
    </location>
</feature>
<dbReference type="Gene3D" id="2.60.40.2380">
    <property type="match status" value="1"/>
</dbReference>
<reference evidence="7 8" key="1">
    <citation type="submission" date="2020-08" db="EMBL/GenBank/DDBJ databases">
        <title>Lysobacter sp. II4 sp. nov., isolated from soil.</title>
        <authorList>
            <person name="Woo C.Y."/>
            <person name="Kim J."/>
        </authorList>
    </citation>
    <scope>NUCLEOTIDE SEQUENCE [LARGE SCALE GENOMIC DNA]</scope>
    <source>
        <strain evidence="7 8">II4</strain>
    </source>
</reference>